<evidence type="ECO:0008006" key="8">
    <source>
        <dbReference type="Google" id="ProtNLM"/>
    </source>
</evidence>
<dbReference type="InterPro" id="IPR013767">
    <property type="entry name" value="PAS_fold"/>
</dbReference>
<feature type="transmembrane region" description="Helical" evidence="1">
    <location>
        <begin position="73"/>
        <end position="93"/>
    </location>
</feature>
<name>A0A084H2Y2_METID</name>
<dbReference type="SUPFAM" id="SSF55785">
    <property type="entry name" value="PYP-like sensor domain (PAS domain)"/>
    <property type="match status" value="1"/>
</dbReference>
<evidence type="ECO:0000259" key="5">
    <source>
        <dbReference type="PROSITE" id="PS50887"/>
    </source>
</evidence>
<dbReference type="InterPro" id="IPR000160">
    <property type="entry name" value="GGDEF_dom"/>
</dbReference>
<dbReference type="CDD" id="cd00130">
    <property type="entry name" value="PAS"/>
    <property type="match status" value="1"/>
</dbReference>
<evidence type="ECO:0000313" key="6">
    <source>
        <dbReference type="EMBL" id="KEZ53944.1"/>
    </source>
</evidence>
<proteinExistence type="predicted"/>
<dbReference type="PANTHER" id="PTHR44757:SF2">
    <property type="entry name" value="BIOFILM ARCHITECTURE MAINTENANCE PROTEIN MBAA"/>
    <property type="match status" value="1"/>
</dbReference>
<feature type="domain" description="PAS" evidence="2">
    <location>
        <begin position="247"/>
        <end position="317"/>
    </location>
</feature>
<sequence>MFVNADLLLVLLVMLLSIVSYHLAPIFAATRKYNTKPSFRTNHWVMSLLLGFMFWMTHVTAVFSAGLPVSEKWFSLYLVLSFCLCSMIAIFSIRSGDTENLNTSAYFKTGFGMSAGIVMVDFIGYMVIFSDHLEIKPLLILFALLLSVAFSFSGVRLLLIALQDREMNRSRSIRYRTAGSIIGGIALSGIPYVIMTSVLDFEFAEGGKYVYLLPFLFVFFLNFILTLIPDLYSQTMMYEQTERIHEKEERFRSLFHQSPDAVISTDLEGTITSVNKIAGVMTQLNESELIGLRFLKLIHKEDHQKVLHYFSEIVKGTLIDNDLSLKLKQKNGDNLDILITAVRQVVNNEVVGVYGVIKDITESKKAQTRINYLAYHDELTGLPNRRFFVQKLSEVIAKEKTFAVLSLDFDRFKRLNDLYGYAFGDQVFIKIAERLSAVLPERSFAARLGGDEFSVILLDVSLEEANEHAHDMVHHFRLPMKVRGNDCLVTASIGASHYPTHSTDEELLLKYADIAMYDVKVNGSNSWSIYTPEMNDKMIEKIKIENELRKAIQYKELTVYFQPKFKENLSTIIGAEALVRWNHKELGFIPPSTFIPIAEETGLIFDLERFVIGEVGKHVQQWERKKLSFGRISINISHLHLYQDDLVQTIDDVLSIYNIRASSLELEITETAMMDNELEANMKLSLLRDRGIEISMDDFGTGYSSLSYLQKLNIDRLKIDQSFIKEMEHQNGNEAIVSMIISMARHLNLKVIAEGVETLTQKELLSNLGCLEFQGYLGGRPIPADEFFAEYLASGKAS</sequence>
<feature type="transmembrane region" description="Helical" evidence="1">
    <location>
        <begin position="6"/>
        <end position="24"/>
    </location>
</feature>
<dbReference type="InterPro" id="IPR000700">
    <property type="entry name" value="PAS-assoc_C"/>
</dbReference>
<accession>A0A084H2Y2</accession>
<keyword evidence="1" id="KW-0472">Membrane</keyword>
<dbReference type="GO" id="GO:0006355">
    <property type="term" value="P:regulation of DNA-templated transcription"/>
    <property type="evidence" value="ECO:0007669"/>
    <property type="project" value="InterPro"/>
</dbReference>
<dbReference type="CDD" id="cd01948">
    <property type="entry name" value="EAL"/>
    <property type="match status" value="1"/>
</dbReference>
<feature type="domain" description="EAL" evidence="4">
    <location>
        <begin position="541"/>
        <end position="795"/>
    </location>
</feature>
<dbReference type="Proteomes" id="UP000028549">
    <property type="component" value="Unassembled WGS sequence"/>
</dbReference>
<dbReference type="AlphaFoldDB" id="A0A084H2Y2"/>
<dbReference type="OrthoDB" id="9759607at2"/>
<feature type="transmembrane region" description="Helical" evidence="1">
    <location>
        <begin position="140"/>
        <end position="161"/>
    </location>
</feature>
<reference evidence="6 7" key="1">
    <citation type="journal article" date="2005" name="Int. J. Syst. Evol. Microbiol.">
        <title>Bacillus cibi sp. nov., isolated from jeotgal, a traditional Korean fermented seafood.</title>
        <authorList>
            <person name="Yoon J.H."/>
            <person name="Lee C.H."/>
            <person name="Oh T.K."/>
        </authorList>
    </citation>
    <scope>NUCLEOTIDE SEQUENCE [LARGE SCALE GENOMIC DNA]</scope>
    <source>
        <strain evidence="6 7">DSM 16189</strain>
    </source>
</reference>
<keyword evidence="1" id="KW-1133">Transmembrane helix</keyword>
<dbReference type="InterPro" id="IPR052155">
    <property type="entry name" value="Biofilm_reg_signaling"/>
</dbReference>
<feature type="transmembrane region" description="Helical" evidence="1">
    <location>
        <begin position="105"/>
        <end position="128"/>
    </location>
</feature>
<dbReference type="CDD" id="cd01949">
    <property type="entry name" value="GGDEF"/>
    <property type="match status" value="1"/>
</dbReference>
<evidence type="ECO:0000259" key="3">
    <source>
        <dbReference type="PROSITE" id="PS50113"/>
    </source>
</evidence>
<dbReference type="Gene3D" id="3.30.70.270">
    <property type="match status" value="1"/>
</dbReference>
<dbReference type="PROSITE" id="PS50112">
    <property type="entry name" value="PAS"/>
    <property type="match status" value="1"/>
</dbReference>
<feature type="transmembrane region" description="Helical" evidence="1">
    <location>
        <begin position="209"/>
        <end position="228"/>
    </location>
</feature>
<dbReference type="InterPro" id="IPR043128">
    <property type="entry name" value="Rev_trsase/Diguanyl_cyclase"/>
</dbReference>
<dbReference type="RefSeq" id="WP_029565472.1">
    <property type="nucleotide sequence ID" value="NZ_JNVC02000001.1"/>
</dbReference>
<dbReference type="NCBIfam" id="TIGR00254">
    <property type="entry name" value="GGDEF"/>
    <property type="match status" value="1"/>
</dbReference>
<dbReference type="InterPro" id="IPR000014">
    <property type="entry name" value="PAS"/>
</dbReference>
<evidence type="ECO:0000259" key="4">
    <source>
        <dbReference type="PROSITE" id="PS50883"/>
    </source>
</evidence>
<evidence type="ECO:0000256" key="1">
    <source>
        <dbReference type="SAM" id="Phobius"/>
    </source>
</evidence>
<dbReference type="SUPFAM" id="SSF141868">
    <property type="entry name" value="EAL domain-like"/>
    <property type="match status" value="1"/>
</dbReference>
<dbReference type="InterPro" id="IPR035919">
    <property type="entry name" value="EAL_sf"/>
</dbReference>
<dbReference type="Gene3D" id="3.30.450.20">
    <property type="entry name" value="PAS domain"/>
    <property type="match status" value="1"/>
</dbReference>
<dbReference type="STRING" id="246786.GS18_0203150"/>
<dbReference type="Gene3D" id="3.20.20.450">
    <property type="entry name" value="EAL domain"/>
    <property type="match status" value="1"/>
</dbReference>
<dbReference type="SMART" id="SM00091">
    <property type="entry name" value="PAS"/>
    <property type="match status" value="1"/>
</dbReference>
<dbReference type="PANTHER" id="PTHR44757">
    <property type="entry name" value="DIGUANYLATE CYCLASE DGCP"/>
    <property type="match status" value="1"/>
</dbReference>
<feature type="domain" description="GGDEF" evidence="5">
    <location>
        <begin position="400"/>
        <end position="532"/>
    </location>
</feature>
<dbReference type="NCBIfam" id="TIGR00229">
    <property type="entry name" value="sensory_box"/>
    <property type="match status" value="1"/>
</dbReference>
<dbReference type="Pfam" id="PF00989">
    <property type="entry name" value="PAS"/>
    <property type="match status" value="1"/>
</dbReference>
<dbReference type="Pfam" id="PF00563">
    <property type="entry name" value="EAL"/>
    <property type="match status" value="1"/>
</dbReference>
<dbReference type="PROSITE" id="PS50887">
    <property type="entry name" value="GGDEF"/>
    <property type="match status" value="1"/>
</dbReference>
<evidence type="ECO:0000313" key="7">
    <source>
        <dbReference type="Proteomes" id="UP000028549"/>
    </source>
</evidence>
<dbReference type="InterPro" id="IPR001633">
    <property type="entry name" value="EAL_dom"/>
</dbReference>
<dbReference type="Pfam" id="PF00990">
    <property type="entry name" value="GGDEF"/>
    <property type="match status" value="1"/>
</dbReference>
<dbReference type="PROSITE" id="PS50883">
    <property type="entry name" value="EAL"/>
    <property type="match status" value="1"/>
</dbReference>
<feature type="domain" description="PAC" evidence="3">
    <location>
        <begin position="321"/>
        <end position="372"/>
    </location>
</feature>
<dbReference type="InterPro" id="IPR029787">
    <property type="entry name" value="Nucleotide_cyclase"/>
</dbReference>
<dbReference type="SMART" id="SM00267">
    <property type="entry name" value="GGDEF"/>
    <property type="match status" value="1"/>
</dbReference>
<feature type="transmembrane region" description="Helical" evidence="1">
    <location>
        <begin position="173"/>
        <end position="194"/>
    </location>
</feature>
<keyword evidence="7" id="KW-1185">Reference proteome</keyword>
<dbReference type="SMART" id="SM00052">
    <property type="entry name" value="EAL"/>
    <property type="match status" value="1"/>
</dbReference>
<keyword evidence="1" id="KW-0812">Transmembrane</keyword>
<evidence type="ECO:0000259" key="2">
    <source>
        <dbReference type="PROSITE" id="PS50112"/>
    </source>
</evidence>
<comment type="caution">
    <text evidence="6">The sequence shown here is derived from an EMBL/GenBank/DDBJ whole genome shotgun (WGS) entry which is preliminary data.</text>
</comment>
<dbReference type="InterPro" id="IPR035965">
    <property type="entry name" value="PAS-like_dom_sf"/>
</dbReference>
<dbReference type="SUPFAM" id="SSF55073">
    <property type="entry name" value="Nucleotide cyclase"/>
    <property type="match status" value="1"/>
</dbReference>
<organism evidence="6 7">
    <name type="scientific">Metabacillus indicus</name>
    <name type="common">Bacillus indicus</name>
    <dbReference type="NCBI Taxonomy" id="246786"/>
    <lineage>
        <taxon>Bacteria</taxon>
        <taxon>Bacillati</taxon>
        <taxon>Bacillota</taxon>
        <taxon>Bacilli</taxon>
        <taxon>Bacillales</taxon>
        <taxon>Bacillaceae</taxon>
        <taxon>Metabacillus</taxon>
    </lineage>
</organism>
<dbReference type="EMBL" id="JNVC02000001">
    <property type="protein sequence ID" value="KEZ53944.1"/>
    <property type="molecule type" value="Genomic_DNA"/>
</dbReference>
<feature type="transmembrane region" description="Helical" evidence="1">
    <location>
        <begin position="44"/>
        <end position="67"/>
    </location>
</feature>
<protein>
    <recommendedName>
        <fullName evidence="8">Diguanylate cyclase</fullName>
    </recommendedName>
</protein>
<dbReference type="PROSITE" id="PS50113">
    <property type="entry name" value="PAC"/>
    <property type="match status" value="1"/>
</dbReference>
<gene>
    <name evidence="6" type="ORF">GS18_0203150</name>
</gene>